<feature type="transmembrane region" description="Helical" evidence="6">
    <location>
        <begin position="83"/>
        <end position="100"/>
    </location>
</feature>
<feature type="compositionally biased region" description="Polar residues" evidence="5">
    <location>
        <begin position="1"/>
        <end position="11"/>
    </location>
</feature>
<feature type="transmembrane region" description="Helical" evidence="6">
    <location>
        <begin position="46"/>
        <end position="63"/>
    </location>
</feature>
<dbReference type="GO" id="GO:0003954">
    <property type="term" value="F:NADH dehydrogenase activity"/>
    <property type="evidence" value="ECO:0007669"/>
    <property type="project" value="TreeGrafter"/>
</dbReference>
<dbReference type="eggNOG" id="arCOG01542">
    <property type="taxonomic scope" value="Archaea"/>
</dbReference>
<proteinExistence type="predicted"/>
<dbReference type="GO" id="GO:0015990">
    <property type="term" value="P:electron transport coupled proton transport"/>
    <property type="evidence" value="ECO:0007669"/>
    <property type="project" value="TreeGrafter"/>
</dbReference>
<feature type="transmembrane region" description="Helical" evidence="6">
    <location>
        <begin position="374"/>
        <end position="396"/>
    </location>
</feature>
<feature type="transmembrane region" description="Helical" evidence="6">
    <location>
        <begin position="433"/>
        <end position="454"/>
    </location>
</feature>
<evidence type="ECO:0000256" key="6">
    <source>
        <dbReference type="SAM" id="Phobius"/>
    </source>
</evidence>
<dbReference type="PRINTS" id="PR01434">
    <property type="entry name" value="NADHDHGNASE5"/>
</dbReference>
<sequence>MTGGNQSQTDESSAKLKLSASGDSSTDGQERSIYSHLQIPVRLTQTMWTLWILSISALVFWIWRGGTFAITLDVKTGWIPTQLFNVDGVTLIIWVAATFFSGIVHSYSRRYLVGEQHQDRFFIFAFGFTLAVLVLVAANHIALFTVSWMTMGLLMAALIGHVRGWSQAQTAASFARRYFLISGTFVAVAGGILWWTADVVTIDSAGSAAVIIGLSPLTIASVTVALILAAMIQSALIPFHTWMLSSMTAPTPASALMHAGFVNAGGILLVRFGPIIEADTRLLILIMFIGALSALGGKFLKTVQSDAKRKLGCSTIGQMGFMIMQIGLGFFAAAITHLILHGCYKAYQFLSVGDTVKRLSPETVDESTEAEGKFTIRGVIMTVITAITGGSIFTLITGKGSAPDSGLLLSGLIVITTLHATQRMMQHTTVSSYLRYGAVLVVFMPAIAIYGFLYNGIAAVMKTGGMTPAVPTELTVVHAIVAGGFLVSYAVIETGVYQRSRWLYVLLKNTSQPPGETLLTTTEEYDDH</sequence>
<name>U1PM71_9EURY</name>
<dbReference type="PANTHER" id="PTHR42829">
    <property type="entry name" value="NADH-UBIQUINONE OXIDOREDUCTASE CHAIN 5"/>
    <property type="match status" value="1"/>
</dbReference>
<feature type="transmembrane region" description="Helical" evidence="6">
    <location>
        <begin position="121"/>
        <end position="142"/>
    </location>
</feature>
<keyword evidence="3 6" id="KW-1133">Transmembrane helix</keyword>
<dbReference type="STRING" id="1238425.J07HQW2_01249"/>
<keyword evidence="2 6" id="KW-0812">Transmembrane</keyword>
<dbReference type="AlphaFoldDB" id="U1PM71"/>
<evidence type="ECO:0000256" key="5">
    <source>
        <dbReference type="SAM" id="MobiDB-lite"/>
    </source>
</evidence>
<comment type="subcellular location">
    <subcellularLocation>
        <location evidence="1">Membrane</location>
        <topology evidence="1">Multi-pass membrane protein</topology>
    </subcellularLocation>
</comment>
<dbReference type="GO" id="GO:0042773">
    <property type="term" value="P:ATP synthesis coupled electron transport"/>
    <property type="evidence" value="ECO:0007669"/>
    <property type="project" value="InterPro"/>
</dbReference>
<feature type="transmembrane region" description="Helical" evidence="6">
    <location>
        <begin position="178"/>
        <end position="197"/>
    </location>
</feature>
<dbReference type="InterPro" id="IPR003945">
    <property type="entry name" value="NU5C-like"/>
</dbReference>
<keyword evidence="9" id="KW-0830">Ubiquinone</keyword>
<keyword evidence="4 6" id="KW-0472">Membrane</keyword>
<evidence type="ECO:0000313" key="9">
    <source>
        <dbReference type="EMBL" id="ERG94807.1"/>
    </source>
</evidence>
<dbReference type="InterPro" id="IPR001750">
    <property type="entry name" value="ND/Mrp_TM"/>
</dbReference>
<feature type="transmembrane region" description="Helical" evidence="6">
    <location>
        <begin position="209"/>
        <end position="232"/>
    </location>
</feature>
<dbReference type="Pfam" id="PF00361">
    <property type="entry name" value="Proton_antipo_M"/>
    <property type="match status" value="1"/>
</dbReference>
<dbReference type="HOGENOM" id="CLU_007100_11_2_2"/>
<dbReference type="Pfam" id="PF00662">
    <property type="entry name" value="Proton_antipo_N"/>
    <property type="match status" value="1"/>
</dbReference>
<organism evidence="9 10">
    <name type="scientific">Haloquadratum walsbyi J07HQW2</name>
    <dbReference type="NCBI Taxonomy" id="1238425"/>
    <lineage>
        <taxon>Archaea</taxon>
        <taxon>Methanobacteriati</taxon>
        <taxon>Methanobacteriota</taxon>
        <taxon>Stenosarchaea group</taxon>
        <taxon>Halobacteria</taxon>
        <taxon>Halobacteriales</taxon>
        <taxon>Haloferacaceae</taxon>
        <taxon>Haloquadratum</taxon>
    </lineage>
</organism>
<feature type="transmembrane region" description="Helical" evidence="6">
    <location>
        <begin position="282"/>
        <end position="300"/>
    </location>
</feature>
<dbReference type="GO" id="GO:0016020">
    <property type="term" value="C:membrane"/>
    <property type="evidence" value="ECO:0007669"/>
    <property type="project" value="UniProtKB-SubCell"/>
</dbReference>
<dbReference type="Proteomes" id="UP000030710">
    <property type="component" value="Unassembled WGS sequence"/>
</dbReference>
<evidence type="ECO:0000259" key="8">
    <source>
        <dbReference type="Pfam" id="PF00662"/>
    </source>
</evidence>
<feature type="domain" description="NADH-Ubiquinone oxidoreductase (complex I) chain 5 N-terminal" evidence="8">
    <location>
        <begin position="84"/>
        <end position="122"/>
    </location>
</feature>
<evidence type="ECO:0000256" key="3">
    <source>
        <dbReference type="ARBA" id="ARBA00022989"/>
    </source>
</evidence>
<feature type="transmembrane region" description="Helical" evidence="6">
    <location>
        <begin position="253"/>
        <end position="276"/>
    </location>
</feature>
<feature type="transmembrane region" description="Helical" evidence="6">
    <location>
        <begin position="148"/>
        <end position="166"/>
    </location>
</feature>
<evidence type="ECO:0000256" key="4">
    <source>
        <dbReference type="ARBA" id="ARBA00023136"/>
    </source>
</evidence>
<dbReference type="RefSeq" id="WP_021054298.1">
    <property type="nucleotide sequence ID" value="NZ_KE356561.1"/>
</dbReference>
<evidence type="ECO:0000256" key="1">
    <source>
        <dbReference type="ARBA" id="ARBA00004141"/>
    </source>
</evidence>
<dbReference type="PANTHER" id="PTHR42829:SF1">
    <property type="entry name" value="INORGANIC CARBON TRANSPORTER SUBUNIT DABB-RELATED"/>
    <property type="match status" value="1"/>
</dbReference>
<feature type="transmembrane region" description="Helical" evidence="6">
    <location>
        <begin position="474"/>
        <end position="492"/>
    </location>
</feature>
<feature type="domain" description="NADH:quinone oxidoreductase/Mrp antiporter transmembrane" evidence="7">
    <location>
        <begin position="138"/>
        <end position="359"/>
    </location>
</feature>
<feature type="transmembrane region" description="Helical" evidence="6">
    <location>
        <begin position="321"/>
        <end position="340"/>
    </location>
</feature>
<accession>U1PM71</accession>
<dbReference type="EMBL" id="KE356561">
    <property type="protein sequence ID" value="ERG94807.1"/>
    <property type="molecule type" value="Genomic_DNA"/>
</dbReference>
<evidence type="ECO:0000256" key="2">
    <source>
        <dbReference type="ARBA" id="ARBA00022692"/>
    </source>
</evidence>
<reference evidence="9 10" key="1">
    <citation type="journal article" date="2013" name="PLoS ONE">
        <title>Assembly-driven community genomics of a hypersaline microbial ecosystem.</title>
        <authorList>
            <person name="Podell S."/>
            <person name="Ugalde J.A."/>
            <person name="Narasingarao P."/>
            <person name="Banfield J.F."/>
            <person name="Heidelberg K.B."/>
            <person name="Allen E.E."/>
        </authorList>
    </citation>
    <scope>NUCLEOTIDE SEQUENCE [LARGE SCALE GENOMIC DNA]</scope>
    <source>
        <strain evidence="10">J07HQW2</strain>
    </source>
</reference>
<evidence type="ECO:0000259" key="7">
    <source>
        <dbReference type="Pfam" id="PF00361"/>
    </source>
</evidence>
<protein>
    <submittedName>
        <fullName evidence="9">NADH:ubiquinone oxidoreductase subunit 5 (Chain L)/multisubunit Na+/H+ antiporter, MnhA subunit</fullName>
    </submittedName>
</protein>
<dbReference type="GO" id="GO:0008137">
    <property type="term" value="F:NADH dehydrogenase (ubiquinone) activity"/>
    <property type="evidence" value="ECO:0007669"/>
    <property type="project" value="InterPro"/>
</dbReference>
<dbReference type="InterPro" id="IPR001516">
    <property type="entry name" value="Proton_antipo_N"/>
</dbReference>
<evidence type="ECO:0000313" key="10">
    <source>
        <dbReference type="Proteomes" id="UP000030710"/>
    </source>
</evidence>
<feature type="region of interest" description="Disordered" evidence="5">
    <location>
        <begin position="1"/>
        <end position="29"/>
    </location>
</feature>
<gene>
    <name evidence="9" type="ORF">J07HQW2_01249</name>
</gene>